<accession>A0A9X8MBI3</accession>
<reference evidence="1 2" key="1">
    <citation type="submission" date="2016-10" db="EMBL/GenBank/DDBJ databases">
        <authorList>
            <person name="Varghese N."/>
            <person name="Submissions S."/>
        </authorList>
    </citation>
    <scope>NUCLEOTIDE SEQUENCE [LARGE SCALE GENOMIC DNA]</scope>
    <source>
        <strain evidence="1 2">LMG 21974</strain>
    </source>
</reference>
<sequence length="244" mass="26557">MQWDDSCDSTRQDKGRKRSLQAKWIKTDSASLAVIIKTSDLSPAQNLRTAYTSQTLLAVQLGRVPFHDCAYNMGAHMHLFSLSKTVVGLAAIGIACLATAEPLHRPGPGSDWRAPHNAGPAFNPGPRHGHGLPDFAREVWIGSALYFLAAGTYYAWNADQQRYIVVTPPVPTTVSTQSYDVIAYPARGQTPDQQARDRYECHSWAVTQSGFDPATATAAPPSATTDYYRRALTACLAGRGYSVN</sequence>
<dbReference type="Proteomes" id="UP000183210">
    <property type="component" value="Unassembled WGS sequence"/>
</dbReference>
<proteinExistence type="predicted"/>
<dbReference type="AlphaFoldDB" id="A0A9X8MBI3"/>
<dbReference type="EMBL" id="FOEV01000004">
    <property type="protein sequence ID" value="SEQ22795.1"/>
    <property type="molecule type" value="Genomic_DNA"/>
</dbReference>
<protein>
    <submittedName>
        <fullName evidence="1">Uncharacterized protein</fullName>
    </submittedName>
</protein>
<name>A0A9X8MBI3_9PSED</name>
<organism evidence="1 2">
    <name type="scientific">Pseudomonas lutea</name>
    <dbReference type="NCBI Taxonomy" id="243924"/>
    <lineage>
        <taxon>Bacteria</taxon>
        <taxon>Pseudomonadati</taxon>
        <taxon>Pseudomonadota</taxon>
        <taxon>Gammaproteobacteria</taxon>
        <taxon>Pseudomonadales</taxon>
        <taxon>Pseudomonadaceae</taxon>
        <taxon>Pseudomonas</taxon>
    </lineage>
</organism>
<comment type="caution">
    <text evidence="1">The sequence shown here is derived from an EMBL/GenBank/DDBJ whole genome shotgun (WGS) entry which is preliminary data.</text>
</comment>
<evidence type="ECO:0000313" key="1">
    <source>
        <dbReference type="EMBL" id="SEQ22795.1"/>
    </source>
</evidence>
<evidence type="ECO:0000313" key="2">
    <source>
        <dbReference type="Proteomes" id="UP000183210"/>
    </source>
</evidence>
<gene>
    <name evidence="1" type="ORF">SAMN05216409_104349</name>
</gene>